<dbReference type="RefSeq" id="WP_145042342.1">
    <property type="nucleotide sequence ID" value="NZ_CP036347.1"/>
</dbReference>
<evidence type="ECO:0000313" key="2">
    <source>
        <dbReference type="Proteomes" id="UP000320722"/>
    </source>
</evidence>
<reference evidence="1 2" key="1">
    <citation type="submission" date="2019-02" db="EMBL/GenBank/DDBJ databases">
        <title>Deep-cultivation of Planctomycetes and their phenomic and genomic characterization uncovers novel biology.</title>
        <authorList>
            <person name="Wiegand S."/>
            <person name="Jogler M."/>
            <person name="Boedeker C."/>
            <person name="Pinto D."/>
            <person name="Vollmers J."/>
            <person name="Rivas-Marin E."/>
            <person name="Kohn T."/>
            <person name="Peeters S.H."/>
            <person name="Heuer A."/>
            <person name="Rast P."/>
            <person name="Oberbeckmann S."/>
            <person name="Bunk B."/>
            <person name="Jeske O."/>
            <person name="Meyerdierks A."/>
            <person name="Storesund J.E."/>
            <person name="Kallscheuer N."/>
            <person name="Luecker S."/>
            <person name="Lage O.M."/>
            <person name="Pohl T."/>
            <person name="Merkel B.J."/>
            <person name="Hornburger P."/>
            <person name="Mueller R.-W."/>
            <person name="Bruemmer F."/>
            <person name="Labrenz M."/>
            <person name="Spormann A.M."/>
            <person name="Op den Camp H."/>
            <person name="Overmann J."/>
            <person name="Amann R."/>
            <person name="Jetten M.S.M."/>
            <person name="Mascher T."/>
            <person name="Medema M.H."/>
            <person name="Devos D.P."/>
            <person name="Kaster A.-K."/>
            <person name="Ovreas L."/>
            <person name="Rohde M."/>
            <person name="Galperin M.Y."/>
            <person name="Jogler C."/>
        </authorList>
    </citation>
    <scope>NUCLEOTIDE SEQUENCE [LARGE SCALE GENOMIC DNA]</scope>
    <source>
        <strain evidence="1 2">V6</strain>
    </source>
</reference>
<dbReference type="Proteomes" id="UP000320722">
    <property type="component" value="Chromosome"/>
</dbReference>
<gene>
    <name evidence="1" type="ORF">V6x_43060</name>
</gene>
<accession>A0A517WH47</accession>
<dbReference type="AlphaFoldDB" id="A0A517WH47"/>
<protein>
    <submittedName>
        <fullName evidence="1">Uncharacterized protein</fullName>
    </submittedName>
</protein>
<proteinExistence type="predicted"/>
<organism evidence="1 2">
    <name type="scientific">Gimesia chilikensis</name>
    <dbReference type="NCBI Taxonomy" id="2605989"/>
    <lineage>
        <taxon>Bacteria</taxon>
        <taxon>Pseudomonadati</taxon>
        <taxon>Planctomycetota</taxon>
        <taxon>Planctomycetia</taxon>
        <taxon>Planctomycetales</taxon>
        <taxon>Planctomycetaceae</taxon>
        <taxon>Gimesia</taxon>
    </lineage>
</organism>
<name>A0A517WH47_9PLAN</name>
<evidence type="ECO:0000313" key="1">
    <source>
        <dbReference type="EMBL" id="QDU04578.1"/>
    </source>
</evidence>
<sequence>MQSMEAFRNHKLEALPHALKRPIMFGGNTDGAVVWFDLLLRDLCWIDEREHDWDVFQETDLRGNRGVLGQFEYQQFQIPVYIAEVASVYAQVAHKLGYFQPERVLNSTEWKDLHSLLSADFFERDWTQTEIYDRLGPPSSEHYSSETTVAWYAPEPAADWIFFDFSRRLSDSSDWFEAPILRDIRRKENRFEFFPFADWCLKETEKS</sequence>
<dbReference type="EMBL" id="CP036347">
    <property type="protein sequence ID" value="QDU04578.1"/>
    <property type="molecule type" value="Genomic_DNA"/>
</dbReference>